<dbReference type="GO" id="GO:0046323">
    <property type="term" value="P:D-glucose import"/>
    <property type="evidence" value="ECO:0007669"/>
    <property type="project" value="TreeGrafter"/>
</dbReference>
<dbReference type="PRINTS" id="PR00171">
    <property type="entry name" value="SUGRTRNSPORT"/>
</dbReference>
<dbReference type="InterPro" id="IPR005828">
    <property type="entry name" value="MFS_sugar_transport-like"/>
</dbReference>
<evidence type="ECO:0000256" key="3">
    <source>
        <dbReference type="ARBA" id="ARBA00022989"/>
    </source>
</evidence>
<sequence>MVIEDDPDVNQRKNANSGSLRTLGLTVCSAAIGGTFQYGYNISVINSPTNYIQRFINDTYWERWGTGLDAPKITLVWTFIVSAFSLGGLVGAILAGPMASRFGRKHTLLLNNSFLFASAALVLASRWARSFEMIVAGRLLVGVNAGVSMNVQPMYFGESAPKHLRGAVAFSSAVFTAFGIFLGQVVGLTELLGAEVLWPYLLASNALPGLLQLLTLPWFPESPRYLLMDRGDREACVRALARLRGGVAPPEELEEMQQEMQEMQKQRQQHGDSGSVSPWALLRDRTLRPQLRTVMAASSAMMLCGNDSIYFYASYIFREAGIPAAKVQYACVGTGLSEFTAAVASNLLIERVGRRRLLLGGYGMMACFAAVFTLALVLQSQGVAGMPYLSMACVFTYILSFGVGPAGVTGILPAEIFDQASRPTAYMIAGSLMWINLLLVGMMFPFIIAGLGPFCFLPFGGVCVAAALYLGRVLPETKGRTLAEITAEFDKQGPKAGKGNMEPGTLELGVVCPLTPLKALDRFSPMKPLTPPEHVSSLEPLSPLDPPTPLDVKPEVFPGIKEDLLSNNQRG</sequence>
<protein>
    <recommendedName>
        <fullName evidence="8">Major facilitator superfamily (MFS) profile domain-containing protein</fullName>
    </recommendedName>
</protein>
<feature type="transmembrane region" description="Helical" evidence="7">
    <location>
        <begin position="198"/>
        <end position="219"/>
    </location>
</feature>
<feature type="transmembrane region" description="Helical" evidence="7">
    <location>
        <begin position="108"/>
        <end position="128"/>
    </location>
</feature>
<dbReference type="CDD" id="cd17432">
    <property type="entry name" value="MFS_GLUT_Class2"/>
    <property type="match status" value="1"/>
</dbReference>
<evidence type="ECO:0000256" key="7">
    <source>
        <dbReference type="SAM" id="Phobius"/>
    </source>
</evidence>
<dbReference type="NCBIfam" id="TIGR00879">
    <property type="entry name" value="SP"/>
    <property type="match status" value="1"/>
</dbReference>
<feature type="transmembrane region" description="Helical" evidence="7">
    <location>
        <begin position="75"/>
        <end position="96"/>
    </location>
</feature>
<evidence type="ECO:0000256" key="1">
    <source>
        <dbReference type="ARBA" id="ARBA00004141"/>
    </source>
</evidence>
<keyword evidence="10" id="KW-1185">Reference proteome</keyword>
<dbReference type="Pfam" id="PF00083">
    <property type="entry name" value="Sugar_tr"/>
    <property type="match status" value="1"/>
</dbReference>
<reference evidence="9" key="1">
    <citation type="submission" date="2025-08" db="UniProtKB">
        <authorList>
            <consortium name="Ensembl"/>
        </authorList>
    </citation>
    <scope>IDENTIFICATION</scope>
</reference>
<dbReference type="OMA" id="SEPLWPY"/>
<dbReference type="GO" id="GO:0055056">
    <property type="term" value="F:D-glucose transmembrane transporter activity"/>
    <property type="evidence" value="ECO:0007669"/>
    <property type="project" value="TreeGrafter"/>
</dbReference>
<feature type="transmembrane region" description="Helical" evidence="7">
    <location>
        <begin position="424"/>
        <end position="444"/>
    </location>
</feature>
<evidence type="ECO:0000256" key="4">
    <source>
        <dbReference type="ARBA" id="ARBA00023136"/>
    </source>
</evidence>
<organism evidence="9 10">
    <name type="scientific">Gadus morhua</name>
    <name type="common">Atlantic cod</name>
    <dbReference type="NCBI Taxonomy" id="8049"/>
    <lineage>
        <taxon>Eukaryota</taxon>
        <taxon>Metazoa</taxon>
        <taxon>Chordata</taxon>
        <taxon>Craniata</taxon>
        <taxon>Vertebrata</taxon>
        <taxon>Euteleostomi</taxon>
        <taxon>Actinopterygii</taxon>
        <taxon>Neopterygii</taxon>
        <taxon>Teleostei</taxon>
        <taxon>Neoteleostei</taxon>
        <taxon>Acanthomorphata</taxon>
        <taxon>Zeiogadaria</taxon>
        <taxon>Gadariae</taxon>
        <taxon>Gadiformes</taxon>
        <taxon>Gadoidei</taxon>
        <taxon>Gadidae</taxon>
        <taxon>Gadus</taxon>
    </lineage>
</organism>
<dbReference type="InterPro" id="IPR005829">
    <property type="entry name" value="Sugar_transporter_CS"/>
</dbReference>
<feature type="transmembrane region" description="Helical" evidence="7">
    <location>
        <begin position="389"/>
        <end position="412"/>
    </location>
</feature>
<reference evidence="9" key="2">
    <citation type="submission" date="2025-09" db="UniProtKB">
        <authorList>
            <consortium name="Ensembl"/>
        </authorList>
    </citation>
    <scope>IDENTIFICATION</scope>
</reference>
<dbReference type="InterPro" id="IPR045263">
    <property type="entry name" value="GLUT"/>
</dbReference>
<evidence type="ECO:0000313" key="9">
    <source>
        <dbReference type="Ensembl" id="ENSGMOP00000024379.1"/>
    </source>
</evidence>
<feature type="domain" description="Major facilitator superfamily (MFS) profile" evidence="8">
    <location>
        <begin position="27"/>
        <end position="478"/>
    </location>
</feature>
<dbReference type="PROSITE" id="PS00217">
    <property type="entry name" value="SUGAR_TRANSPORT_2"/>
    <property type="match status" value="1"/>
</dbReference>
<proteinExistence type="inferred from homology"/>
<comment type="subcellular location">
    <subcellularLocation>
        <location evidence="1">Membrane</location>
        <topology evidence="1">Multi-pass membrane protein</topology>
    </subcellularLocation>
</comment>
<accession>A0A8C5FBF6</accession>
<dbReference type="InterPro" id="IPR036259">
    <property type="entry name" value="MFS_trans_sf"/>
</dbReference>
<dbReference type="SUPFAM" id="SSF103473">
    <property type="entry name" value="MFS general substrate transporter"/>
    <property type="match status" value="1"/>
</dbReference>
<dbReference type="Proteomes" id="UP000694546">
    <property type="component" value="Chromosome 18"/>
</dbReference>
<comment type="similarity">
    <text evidence="5">Belongs to the major facilitator superfamily. Sugar transporter (TC 2.A.1.1) family.</text>
</comment>
<feature type="region of interest" description="Disordered" evidence="6">
    <location>
        <begin position="528"/>
        <end position="571"/>
    </location>
</feature>
<dbReference type="Gene3D" id="1.20.1250.20">
    <property type="entry name" value="MFS general substrate transporter like domains"/>
    <property type="match status" value="1"/>
</dbReference>
<keyword evidence="3 7" id="KW-1133">Transmembrane helix</keyword>
<dbReference type="PANTHER" id="PTHR23503:SF22">
    <property type="entry name" value="SOLUTE CARRIER FAMILY 2, FACILITATED GLUCOSE TRANSPORTER MEMBER 11"/>
    <property type="match status" value="1"/>
</dbReference>
<name>A0A8C5FBF6_GADMO</name>
<dbReference type="InterPro" id="IPR003663">
    <property type="entry name" value="Sugar/inositol_transpt"/>
</dbReference>
<dbReference type="AlphaFoldDB" id="A0A8C5FBF6"/>
<evidence type="ECO:0000256" key="6">
    <source>
        <dbReference type="SAM" id="MobiDB-lite"/>
    </source>
</evidence>
<feature type="transmembrane region" description="Helical" evidence="7">
    <location>
        <begin position="167"/>
        <end position="186"/>
    </location>
</feature>
<dbReference type="GO" id="GO:1990539">
    <property type="term" value="P:fructose import across plasma membrane"/>
    <property type="evidence" value="ECO:0007669"/>
    <property type="project" value="UniProtKB-ARBA"/>
</dbReference>
<dbReference type="GO" id="GO:0042383">
    <property type="term" value="C:sarcolemma"/>
    <property type="evidence" value="ECO:0007669"/>
    <property type="project" value="UniProtKB-SubCell"/>
</dbReference>
<feature type="transmembrane region" description="Helical" evidence="7">
    <location>
        <begin position="134"/>
        <end position="155"/>
    </location>
</feature>
<evidence type="ECO:0000256" key="2">
    <source>
        <dbReference type="ARBA" id="ARBA00022692"/>
    </source>
</evidence>
<evidence type="ECO:0000259" key="8">
    <source>
        <dbReference type="PROSITE" id="PS50850"/>
    </source>
</evidence>
<keyword evidence="5" id="KW-0813">Transport</keyword>
<dbReference type="GeneTree" id="ENSGT00940000166161"/>
<feature type="transmembrane region" description="Helical" evidence="7">
    <location>
        <begin position="450"/>
        <end position="470"/>
    </location>
</feature>
<dbReference type="InterPro" id="IPR020846">
    <property type="entry name" value="MFS_dom"/>
</dbReference>
<feature type="transmembrane region" description="Helical" evidence="7">
    <location>
        <begin position="357"/>
        <end position="377"/>
    </location>
</feature>
<evidence type="ECO:0000256" key="5">
    <source>
        <dbReference type="RuleBase" id="RU003346"/>
    </source>
</evidence>
<keyword evidence="2 7" id="KW-0812">Transmembrane</keyword>
<keyword evidence="4 7" id="KW-0472">Membrane</keyword>
<dbReference type="GO" id="GO:0005353">
    <property type="term" value="F:fructose transmembrane transporter activity"/>
    <property type="evidence" value="ECO:0007669"/>
    <property type="project" value="UniProtKB-ARBA"/>
</dbReference>
<evidence type="ECO:0000313" key="10">
    <source>
        <dbReference type="Proteomes" id="UP000694546"/>
    </source>
</evidence>
<dbReference type="Ensembl" id="ENSGMOT00000053472.1">
    <property type="protein sequence ID" value="ENSGMOP00000024379.1"/>
    <property type="gene ID" value="ENSGMOG00000024268.1"/>
</dbReference>
<dbReference type="PROSITE" id="PS50850">
    <property type="entry name" value="MFS"/>
    <property type="match status" value="1"/>
</dbReference>
<dbReference type="PANTHER" id="PTHR23503">
    <property type="entry name" value="SOLUTE CARRIER FAMILY 2"/>
    <property type="match status" value="1"/>
</dbReference>
<dbReference type="GO" id="GO:0070837">
    <property type="term" value="P:dehydroascorbic acid transport"/>
    <property type="evidence" value="ECO:0007669"/>
    <property type="project" value="TreeGrafter"/>
</dbReference>